<keyword evidence="1" id="KW-0732">Signal</keyword>
<name>A0A3P5WSI6_9RHOB</name>
<sequence length="70" mass="7316">MTFNSITRNEGQHPMRMALAAPALTLLLALAGCAGSGAEDLNEPGRVCAEQSAWAQSGRTDGRDITITCP</sequence>
<evidence type="ECO:0008006" key="4">
    <source>
        <dbReference type="Google" id="ProtNLM"/>
    </source>
</evidence>
<keyword evidence="3" id="KW-1185">Reference proteome</keyword>
<dbReference type="AlphaFoldDB" id="A0A3P5WSI6"/>
<feature type="signal peptide" evidence="1">
    <location>
        <begin position="1"/>
        <end position="34"/>
    </location>
</feature>
<feature type="chain" id="PRO_5018335917" description="Lipoprotein" evidence="1">
    <location>
        <begin position="35"/>
        <end position="70"/>
    </location>
</feature>
<gene>
    <name evidence="2" type="ORF">XINFAN_01236</name>
</gene>
<evidence type="ECO:0000313" key="2">
    <source>
        <dbReference type="EMBL" id="VDC24555.1"/>
    </source>
</evidence>
<dbReference type="RefSeq" id="WP_124085661.1">
    <property type="nucleotide sequence ID" value="NZ_UXAW01000051.1"/>
</dbReference>
<organism evidence="2 3">
    <name type="scientific">Pseudogemmobacter humi</name>
    <dbReference type="NCBI Taxonomy" id="2483812"/>
    <lineage>
        <taxon>Bacteria</taxon>
        <taxon>Pseudomonadati</taxon>
        <taxon>Pseudomonadota</taxon>
        <taxon>Alphaproteobacteria</taxon>
        <taxon>Rhodobacterales</taxon>
        <taxon>Paracoccaceae</taxon>
        <taxon>Pseudogemmobacter</taxon>
    </lineage>
</organism>
<reference evidence="2 3" key="1">
    <citation type="submission" date="2018-11" db="EMBL/GenBank/DDBJ databases">
        <authorList>
            <person name="Criscuolo A."/>
        </authorList>
    </citation>
    <scope>NUCLEOTIDE SEQUENCE [LARGE SCALE GENOMIC DNA]</scope>
    <source>
        <strain evidence="2">ACIP111625</strain>
    </source>
</reference>
<proteinExistence type="predicted"/>
<evidence type="ECO:0000256" key="1">
    <source>
        <dbReference type="SAM" id="SignalP"/>
    </source>
</evidence>
<protein>
    <recommendedName>
        <fullName evidence="4">Lipoprotein</fullName>
    </recommendedName>
</protein>
<dbReference type="EMBL" id="UXAW01000051">
    <property type="protein sequence ID" value="VDC24555.1"/>
    <property type="molecule type" value="Genomic_DNA"/>
</dbReference>
<dbReference type="Proteomes" id="UP000277498">
    <property type="component" value="Unassembled WGS sequence"/>
</dbReference>
<evidence type="ECO:0000313" key="3">
    <source>
        <dbReference type="Proteomes" id="UP000277498"/>
    </source>
</evidence>
<accession>A0A3P5WSI6</accession>